<feature type="domain" description="MOSC" evidence="2">
    <location>
        <begin position="127"/>
        <end position="273"/>
    </location>
</feature>
<dbReference type="GO" id="GO:0030151">
    <property type="term" value="F:molybdenum ion binding"/>
    <property type="evidence" value="ECO:0007669"/>
    <property type="project" value="InterPro"/>
</dbReference>
<organism evidence="3 4">
    <name type="scientific">Streptomyces ruber</name>
    <dbReference type="NCBI Taxonomy" id="83378"/>
    <lineage>
        <taxon>Bacteria</taxon>
        <taxon>Bacillati</taxon>
        <taxon>Actinomycetota</taxon>
        <taxon>Actinomycetes</taxon>
        <taxon>Kitasatosporales</taxon>
        <taxon>Streptomycetaceae</taxon>
        <taxon>Streptomyces</taxon>
    </lineage>
</organism>
<sequence length="307" mass="32340">MENPSLHSIHVHPLKAAGGIAPAEAAVEPWGLAGDRRWVLVDGMGRVVTQRQHPRMALAAAEPSPGGGLALSAPGRAPLTVTVPEPVRTTTVDIFGEKVEAVPADAAAHAWFSGHLGTDVTLVHLDDPARRRPVDLEYGRPGETVSFADGYPLLLTSLASLDALNSLVAQGEYAEEGPLPMNRFRPSVVVAGTGAWAEDSWRRIAIGEVTFRVVKMCGRCVVTTTDQGTGERGREPLRTLARHRRIGGELIFGQNLIPEGVGTVRVGDPVRVLEAADDPAVPGAAGVPGVPGAAERRYGNTGPLDAR</sequence>
<dbReference type="EMBL" id="BMQK01000003">
    <property type="protein sequence ID" value="GGQ49718.1"/>
    <property type="molecule type" value="Genomic_DNA"/>
</dbReference>
<dbReference type="SUPFAM" id="SSF50800">
    <property type="entry name" value="PK beta-barrel domain-like"/>
    <property type="match status" value="1"/>
</dbReference>
<keyword evidence="4" id="KW-1185">Reference proteome</keyword>
<evidence type="ECO:0000313" key="4">
    <source>
        <dbReference type="Proteomes" id="UP000620156"/>
    </source>
</evidence>
<dbReference type="Proteomes" id="UP000620156">
    <property type="component" value="Unassembled WGS sequence"/>
</dbReference>
<dbReference type="SUPFAM" id="SSF141673">
    <property type="entry name" value="MOSC N-terminal domain-like"/>
    <property type="match status" value="1"/>
</dbReference>
<reference evidence="3" key="2">
    <citation type="submission" date="2020-09" db="EMBL/GenBank/DDBJ databases">
        <authorList>
            <person name="Sun Q."/>
            <person name="Ohkuma M."/>
        </authorList>
    </citation>
    <scope>NUCLEOTIDE SEQUENCE</scope>
    <source>
        <strain evidence="3">JCM 3131</strain>
    </source>
</reference>
<dbReference type="AlphaFoldDB" id="A0A918BAI6"/>
<gene>
    <name evidence="3" type="ORF">GCM10010145_18300</name>
</gene>
<dbReference type="RefSeq" id="WP_189216192.1">
    <property type="nucleotide sequence ID" value="NZ_BMQK01000003.1"/>
</dbReference>
<dbReference type="GO" id="GO:0003824">
    <property type="term" value="F:catalytic activity"/>
    <property type="evidence" value="ECO:0007669"/>
    <property type="project" value="InterPro"/>
</dbReference>
<dbReference type="InterPro" id="IPR011037">
    <property type="entry name" value="Pyrv_Knase-like_insert_dom_sf"/>
</dbReference>
<name>A0A918BAI6_9ACTN</name>
<evidence type="ECO:0000313" key="3">
    <source>
        <dbReference type="EMBL" id="GGQ49718.1"/>
    </source>
</evidence>
<dbReference type="PROSITE" id="PS51340">
    <property type="entry name" value="MOSC"/>
    <property type="match status" value="1"/>
</dbReference>
<dbReference type="Pfam" id="PF03476">
    <property type="entry name" value="MOSC_N"/>
    <property type="match status" value="1"/>
</dbReference>
<dbReference type="PANTHER" id="PTHR14237">
    <property type="entry name" value="MOLYBDOPTERIN COFACTOR SULFURASE MOSC"/>
    <property type="match status" value="1"/>
</dbReference>
<protein>
    <submittedName>
        <fullName evidence="3">Molybdenum cofactor biosysynthesis protein</fullName>
    </submittedName>
</protein>
<evidence type="ECO:0000256" key="1">
    <source>
        <dbReference type="SAM" id="MobiDB-lite"/>
    </source>
</evidence>
<dbReference type="PANTHER" id="PTHR14237:SF19">
    <property type="entry name" value="MITOCHONDRIAL AMIDOXIME REDUCING COMPONENT 1"/>
    <property type="match status" value="1"/>
</dbReference>
<evidence type="ECO:0000259" key="2">
    <source>
        <dbReference type="PROSITE" id="PS51340"/>
    </source>
</evidence>
<feature type="compositionally biased region" description="Low complexity" evidence="1">
    <location>
        <begin position="281"/>
        <end position="293"/>
    </location>
</feature>
<dbReference type="InterPro" id="IPR005302">
    <property type="entry name" value="MoCF_Sase_C"/>
</dbReference>
<dbReference type="GO" id="GO:0030170">
    <property type="term" value="F:pyridoxal phosphate binding"/>
    <property type="evidence" value="ECO:0007669"/>
    <property type="project" value="InterPro"/>
</dbReference>
<comment type="caution">
    <text evidence="3">The sequence shown here is derived from an EMBL/GenBank/DDBJ whole genome shotgun (WGS) entry which is preliminary data.</text>
</comment>
<accession>A0A918BAI6</accession>
<dbReference type="Pfam" id="PF03473">
    <property type="entry name" value="MOSC"/>
    <property type="match status" value="1"/>
</dbReference>
<feature type="region of interest" description="Disordered" evidence="1">
    <location>
        <begin position="281"/>
        <end position="307"/>
    </location>
</feature>
<dbReference type="InterPro" id="IPR005303">
    <property type="entry name" value="MOCOS_middle"/>
</dbReference>
<reference evidence="3" key="1">
    <citation type="journal article" date="2014" name="Int. J. Syst. Evol. Microbiol.">
        <title>Complete genome sequence of Corynebacterium casei LMG S-19264T (=DSM 44701T), isolated from a smear-ripened cheese.</title>
        <authorList>
            <consortium name="US DOE Joint Genome Institute (JGI-PGF)"/>
            <person name="Walter F."/>
            <person name="Albersmeier A."/>
            <person name="Kalinowski J."/>
            <person name="Ruckert C."/>
        </authorList>
    </citation>
    <scope>NUCLEOTIDE SEQUENCE</scope>
    <source>
        <strain evidence="3">JCM 3131</strain>
    </source>
</reference>
<proteinExistence type="predicted"/>